<evidence type="ECO:0000256" key="4">
    <source>
        <dbReference type="ARBA" id="ARBA00022452"/>
    </source>
</evidence>
<dbReference type="Pfam" id="PF13609">
    <property type="entry name" value="Porin_4"/>
    <property type="match status" value="1"/>
</dbReference>
<protein>
    <submittedName>
        <fullName evidence="13">Porin</fullName>
    </submittedName>
</protein>
<feature type="domain" description="Porin" evidence="12">
    <location>
        <begin position="7"/>
        <end position="315"/>
    </location>
</feature>
<dbReference type="RefSeq" id="WP_119769540.1">
    <property type="nucleotide sequence ID" value="NZ_QYUO01000001.1"/>
</dbReference>
<dbReference type="InterPro" id="IPR001702">
    <property type="entry name" value="Porin_Gram-ve"/>
</dbReference>
<dbReference type="PRINTS" id="PR00184">
    <property type="entry name" value="NEISSPPORIN"/>
</dbReference>
<comment type="subunit">
    <text evidence="2">Homotrimer.</text>
</comment>
<dbReference type="OrthoDB" id="5289162at2"/>
<dbReference type="GO" id="GO:0046930">
    <property type="term" value="C:pore complex"/>
    <property type="evidence" value="ECO:0007669"/>
    <property type="project" value="UniProtKB-KW"/>
</dbReference>
<dbReference type="EMBL" id="QYUO01000001">
    <property type="protein sequence ID" value="RJF99604.1"/>
    <property type="molecule type" value="Genomic_DNA"/>
</dbReference>
<dbReference type="SUPFAM" id="SSF56935">
    <property type="entry name" value="Porins"/>
    <property type="match status" value="1"/>
</dbReference>
<dbReference type="CDD" id="cd00342">
    <property type="entry name" value="gram_neg_porins"/>
    <property type="match status" value="1"/>
</dbReference>
<evidence type="ECO:0000256" key="5">
    <source>
        <dbReference type="ARBA" id="ARBA00022692"/>
    </source>
</evidence>
<keyword evidence="4" id="KW-1134">Transmembrane beta strand</keyword>
<dbReference type="GO" id="GO:0034220">
    <property type="term" value="P:monoatomic ion transmembrane transport"/>
    <property type="evidence" value="ECO:0007669"/>
    <property type="project" value="InterPro"/>
</dbReference>
<evidence type="ECO:0000256" key="9">
    <source>
        <dbReference type="ARBA" id="ARBA00023136"/>
    </source>
</evidence>
<dbReference type="InterPro" id="IPR050298">
    <property type="entry name" value="Gram-neg_bact_OMP"/>
</dbReference>
<evidence type="ECO:0000256" key="7">
    <source>
        <dbReference type="ARBA" id="ARBA00023065"/>
    </source>
</evidence>
<evidence type="ECO:0000256" key="10">
    <source>
        <dbReference type="ARBA" id="ARBA00023237"/>
    </source>
</evidence>
<keyword evidence="9" id="KW-0472">Membrane</keyword>
<proteinExistence type="predicted"/>
<keyword evidence="8" id="KW-0626">Porin</keyword>
<dbReference type="AlphaFoldDB" id="A0A3A3FWA4"/>
<evidence type="ECO:0000313" key="14">
    <source>
        <dbReference type="Proteomes" id="UP000265955"/>
    </source>
</evidence>
<evidence type="ECO:0000256" key="6">
    <source>
        <dbReference type="ARBA" id="ARBA00022729"/>
    </source>
</evidence>
<evidence type="ECO:0000256" key="8">
    <source>
        <dbReference type="ARBA" id="ARBA00023114"/>
    </source>
</evidence>
<evidence type="ECO:0000259" key="12">
    <source>
        <dbReference type="Pfam" id="PF13609"/>
    </source>
</evidence>
<comment type="subcellular location">
    <subcellularLocation>
        <location evidence="1">Cell outer membrane</location>
        <topology evidence="1">Multi-pass membrane protein</topology>
    </subcellularLocation>
</comment>
<feature type="chain" id="PRO_5017320677" evidence="11">
    <location>
        <begin position="21"/>
        <end position="340"/>
    </location>
</feature>
<dbReference type="GO" id="GO:0009279">
    <property type="term" value="C:cell outer membrane"/>
    <property type="evidence" value="ECO:0007669"/>
    <property type="project" value="UniProtKB-SubCell"/>
</dbReference>
<name>A0A3A3FWA4_9BURK</name>
<accession>A0A3A3FWA4</accession>
<gene>
    <name evidence="13" type="ORF">D3871_14530</name>
</gene>
<keyword evidence="5" id="KW-0812">Transmembrane</keyword>
<evidence type="ECO:0000256" key="2">
    <source>
        <dbReference type="ARBA" id="ARBA00011233"/>
    </source>
</evidence>
<evidence type="ECO:0000256" key="11">
    <source>
        <dbReference type="SAM" id="SignalP"/>
    </source>
</evidence>
<keyword evidence="6 11" id="KW-0732">Signal</keyword>
<dbReference type="GO" id="GO:0015288">
    <property type="term" value="F:porin activity"/>
    <property type="evidence" value="ECO:0007669"/>
    <property type="project" value="UniProtKB-KW"/>
</dbReference>
<evidence type="ECO:0000256" key="3">
    <source>
        <dbReference type="ARBA" id="ARBA00022448"/>
    </source>
</evidence>
<keyword evidence="10" id="KW-0998">Cell outer membrane</keyword>
<dbReference type="InterPro" id="IPR023614">
    <property type="entry name" value="Porin_dom_sf"/>
</dbReference>
<dbReference type="PANTHER" id="PTHR34501">
    <property type="entry name" value="PROTEIN YDDL-RELATED"/>
    <property type="match status" value="1"/>
</dbReference>
<organism evidence="13 14">
    <name type="scientific">Noviherbaspirillum saxi</name>
    <dbReference type="NCBI Taxonomy" id="2320863"/>
    <lineage>
        <taxon>Bacteria</taxon>
        <taxon>Pseudomonadati</taxon>
        <taxon>Pseudomonadota</taxon>
        <taxon>Betaproteobacteria</taxon>
        <taxon>Burkholderiales</taxon>
        <taxon>Oxalobacteraceae</taxon>
        <taxon>Noviherbaspirillum</taxon>
    </lineage>
</organism>
<dbReference type="InterPro" id="IPR033900">
    <property type="entry name" value="Gram_neg_porin_domain"/>
</dbReference>
<dbReference type="Proteomes" id="UP000265955">
    <property type="component" value="Unassembled WGS sequence"/>
</dbReference>
<feature type="signal peptide" evidence="11">
    <location>
        <begin position="1"/>
        <end position="20"/>
    </location>
</feature>
<reference evidence="14" key="1">
    <citation type="submission" date="2018-09" db="EMBL/GenBank/DDBJ databases">
        <authorList>
            <person name="Zhu H."/>
        </authorList>
    </citation>
    <scope>NUCLEOTIDE SEQUENCE [LARGE SCALE GENOMIC DNA]</scope>
    <source>
        <strain evidence="14">K1R23-30</strain>
    </source>
</reference>
<dbReference type="Gene3D" id="2.40.160.10">
    <property type="entry name" value="Porin"/>
    <property type="match status" value="1"/>
</dbReference>
<sequence>MKKSLLALAVLGAFAGAASAQTNVTIYGVADVGIQRIDTDTTSARWGLDSGIQSGSRLGFKGSEDLGGGLSAIFTLESGYNIDTGTSAQGGRLFGRQAFVGLSGGFGAVKFGRQYTPIFIAHDTIDPFGTGIVGDASGISATFNPYGVRMDNTVNYSLTAGPISGQVAYGFGEVAGSTSANRQIGASLGYANGPLTVVGAYHDQNGAGTTAASVDARTAFIGGVFDLRAVKLHAAFADNRAETTTGGATTLRNRDYMLGVSAPIGAGNVMASYARKDDRRAGIANADADFWAVGYTHNVSKRTNLYTSYSIIKNDPASTLGSGVAGSDISWFNVGVRHKF</sequence>
<keyword evidence="14" id="KW-1185">Reference proteome</keyword>
<evidence type="ECO:0000256" key="1">
    <source>
        <dbReference type="ARBA" id="ARBA00004571"/>
    </source>
</evidence>
<dbReference type="InterPro" id="IPR002299">
    <property type="entry name" value="Porin_Neis"/>
</dbReference>
<dbReference type="PANTHER" id="PTHR34501:SF9">
    <property type="entry name" value="MAJOR OUTER MEMBRANE PROTEIN P.IA"/>
    <property type="match status" value="1"/>
</dbReference>
<keyword evidence="3" id="KW-0813">Transport</keyword>
<keyword evidence="7" id="KW-0406">Ion transport</keyword>
<comment type="caution">
    <text evidence="13">The sequence shown here is derived from an EMBL/GenBank/DDBJ whole genome shotgun (WGS) entry which is preliminary data.</text>
</comment>
<dbReference type="PRINTS" id="PR00182">
    <property type="entry name" value="ECOLNEIPORIN"/>
</dbReference>
<evidence type="ECO:0000313" key="13">
    <source>
        <dbReference type="EMBL" id="RJF99604.1"/>
    </source>
</evidence>